<dbReference type="InterPro" id="IPR051468">
    <property type="entry name" value="Fungal_SecMetab_SDRs"/>
</dbReference>
<dbReference type="Gene3D" id="3.40.50.720">
    <property type="entry name" value="NAD(P)-binding Rossmann-like Domain"/>
    <property type="match status" value="1"/>
</dbReference>
<evidence type="ECO:0000256" key="2">
    <source>
        <dbReference type="SAM" id="MobiDB-lite"/>
    </source>
</evidence>
<keyword evidence="4" id="KW-1185">Reference proteome</keyword>
<dbReference type="InterPro" id="IPR036291">
    <property type="entry name" value="NAD(P)-bd_dom_sf"/>
</dbReference>
<dbReference type="PANTHER" id="PTHR43544:SF12">
    <property type="entry name" value="NAD(P)-BINDING ROSSMANN-FOLD SUPERFAMILY PROTEIN"/>
    <property type="match status" value="1"/>
</dbReference>
<feature type="compositionally biased region" description="Basic and acidic residues" evidence="2">
    <location>
        <begin position="147"/>
        <end position="162"/>
    </location>
</feature>
<dbReference type="GO" id="GO:0016491">
    <property type="term" value="F:oxidoreductase activity"/>
    <property type="evidence" value="ECO:0007669"/>
    <property type="project" value="TreeGrafter"/>
</dbReference>
<feature type="region of interest" description="Disordered" evidence="2">
    <location>
        <begin position="140"/>
        <end position="164"/>
    </location>
</feature>
<organism evidence="3 4">
    <name type="scientific">Sporormia fimetaria CBS 119925</name>
    <dbReference type="NCBI Taxonomy" id="1340428"/>
    <lineage>
        <taxon>Eukaryota</taxon>
        <taxon>Fungi</taxon>
        <taxon>Dikarya</taxon>
        <taxon>Ascomycota</taxon>
        <taxon>Pezizomycotina</taxon>
        <taxon>Dothideomycetes</taxon>
        <taxon>Pleosporomycetidae</taxon>
        <taxon>Pleosporales</taxon>
        <taxon>Sporormiaceae</taxon>
        <taxon>Sporormia</taxon>
    </lineage>
</organism>
<dbReference type="PANTHER" id="PTHR43544">
    <property type="entry name" value="SHORT-CHAIN DEHYDROGENASE/REDUCTASE"/>
    <property type="match status" value="1"/>
</dbReference>
<dbReference type="EMBL" id="MU006567">
    <property type="protein sequence ID" value="KAF2749077.1"/>
    <property type="molecule type" value="Genomic_DNA"/>
</dbReference>
<dbReference type="Proteomes" id="UP000799440">
    <property type="component" value="Unassembled WGS sequence"/>
</dbReference>
<accession>A0A6A6VIY0</accession>
<dbReference type="SUPFAM" id="SSF51735">
    <property type="entry name" value="NAD(P)-binding Rossmann-fold domains"/>
    <property type="match status" value="1"/>
</dbReference>
<dbReference type="OrthoDB" id="5296at2759"/>
<proteinExistence type="inferred from homology"/>
<protein>
    <submittedName>
        <fullName evidence="3">NAD(P)-binding protein</fullName>
    </submittedName>
</protein>
<evidence type="ECO:0000313" key="3">
    <source>
        <dbReference type="EMBL" id="KAF2749077.1"/>
    </source>
</evidence>
<reference evidence="3" key="1">
    <citation type="journal article" date="2020" name="Stud. Mycol.">
        <title>101 Dothideomycetes genomes: a test case for predicting lifestyles and emergence of pathogens.</title>
        <authorList>
            <person name="Haridas S."/>
            <person name="Albert R."/>
            <person name="Binder M."/>
            <person name="Bloem J."/>
            <person name="Labutti K."/>
            <person name="Salamov A."/>
            <person name="Andreopoulos B."/>
            <person name="Baker S."/>
            <person name="Barry K."/>
            <person name="Bills G."/>
            <person name="Bluhm B."/>
            <person name="Cannon C."/>
            <person name="Castanera R."/>
            <person name="Culley D."/>
            <person name="Daum C."/>
            <person name="Ezra D."/>
            <person name="Gonzalez J."/>
            <person name="Henrissat B."/>
            <person name="Kuo A."/>
            <person name="Liang C."/>
            <person name="Lipzen A."/>
            <person name="Lutzoni F."/>
            <person name="Magnuson J."/>
            <person name="Mondo S."/>
            <person name="Nolan M."/>
            <person name="Ohm R."/>
            <person name="Pangilinan J."/>
            <person name="Park H.-J."/>
            <person name="Ramirez L."/>
            <person name="Alfaro M."/>
            <person name="Sun H."/>
            <person name="Tritt A."/>
            <person name="Yoshinaga Y."/>
            <person name="Zwiers L.-H."/>
            <person name="Turgeon B."/>
            <person name="Goodwin S."/>
            <person name="Spatafora J."/>
            <person name="Crous P."/>
            <person name="Grigoriev I."/>
        </authorList>
    </citation>
    <scope>NUCLEOTIDE SEQUENCE</scope>
    <source>
        <strain evidence="3">CBS 119925</strain>
    </source>
</reference>
<evidence type="ECO:0000256" key="1">
    <source>
        <dbReference type="ARBA" id="ARBA00006484"/>
    </source>
</evidence>
<comment type="similarity">
    <text evidence="1">Belongs to the short-chain dehydrogenases/reductases (SDR) family.</text>
</comment>
<dbReference type="PRINTS" id="PR00081">
    <property type="entry name" value="GDHRDH"/>
</dbReference>
<sequence>MKPWALVTPASRGIGLALTREILRTTTIPVVATARTHIPETKSKILEGLDVDEKRLTVLPLDVLDEPSISRTSTHLSTLYPPSTHSLHLSFLFPGIIHPEKSPQQIDAEKALLTFRTNTLGPLLLLKHFSAFLPTKKSLSRQNNGIERGKENPDNHNEKERTGLPNHSTTALMAARVGSISDNSLGGWYSYRSSKSGVLQIAKTFDNHLKLVSGPNAIAIALHPGTVKTGLSEEFWASVERRGGRLFSAEEAAGNLMRVVVGMSVEGRGRCWDWRGREVRP</sequence>
<name>A0A6A6VIY0_9PLEO</name>
<evidence type="ECO:0000313" key="4">
    <source>
        <dbReference type="Proteomes" id="UP000799440"/>
    </source>
</evidence>
<dbReference type="AlphaFoldDB" id="A0A6A6VIY0"/>
<dbReference type="InterPro" id="IPR002347">
    <property type="entry name" value="SDR_fam"/>
</dbReference>
<gene>
    <name evidence="3" type="ORF">M011DRAFT_466190</name>
</gene>
<dbReference type="GO" id="GO:0005737">
    <property type="term" value="C:cytoplasm"/>
    <property type="evidence" value="ECO:0007669"/>
    <property type="project" value="TreeGrafter"/>
</dbReference>